<keyword evidence="3 13" id="KW-0119">Carbohydrate metabolism</keyword>
<dbReference type="GO" id="GO:0046348">
    <property type="term" value="P:amino sugar catabolic process"/>
    <property type="evidence" value="ECO:0007669"/>
    <property type="project" value="InterPro"/>
</dbReference>
<dbReference type="InterPro" id="IPR001347">
    <property type="entry name" value="SIS_dom"/>
</dbReference>
<dbReference type="InterPro" id="IPR005486">
    <property type="entry name" value="Glucokinase_regulatory_CS"/>
</dbReference>
<feature type="active site" description="Proton donor" evidence="13">
    <location>
        <position position="104"/>
    </location>
</feature>
<protein>
    <recommendedName>
        <fullName evidence="10 13">N-acetylmuramic acid 6-phosphate etherase</fullName>
        <shortName evidence="13">MurNAc-6-P etherase</shortName>
        <ecNumber evidence="9 13">4.2.1.126</ecNumber>
    </recommendedName>
    <alternativeName>
        <fullName evidence="12 13">N-acetylmuramic acid 6-phosphate hydrolase</fullName>
    </alternativeName>
    <alternativeName>
        <fullName evidence="11 13">N-acetylmuramic acid 6-phosphate lyase</fullName>
    </alternativeName>
</protein>
<comment type="miscellaneous">
    <text evidence="13">A lyase-type mechanism (elimination/hydration) is suggested for the cleavage of the lactyl ether bond of MurNAc 6-phosphate, with the formation of an alpha,beta-unsaturated aldehyde intermediate with (E)-stereochemistry, followed by the syn addition of water to give product.</text>
</comment>
<dbReference type="FunFam" id="1.10.8.1080:FF:000001">
    <property type="entry name" value="N-acetylmuramic acid 6-phosphate etherase"/>
    <property type="match status" value="1"/>
</dbReference>
<dbReference type="GO" id="GO:0097173">
    <property type="term" value="P:N-acetylmuramic acid catabolic process"/>
    <property type="evidence" value="ECO:0007669"/>
    <property type="project" value="UniProtKB-UniPathway"/>
</dbReference>
<evidence type="ECO:0000256" key="7">
    <source>
        <dbReference type="ARBA" id="ARBA00060595"/>
    </source>
</evidence>
<dbReference type="GO" id="GO:0097175">
    <property type="term" value="P:1,6-anhydro-N-acetyl-beta-muramic acid catabolic process"/>
    <property type="evidence" value="ECO:0007669"/>
    <property type="project" value="UniProtKB-UniRule"/>
</dbReference>
<dbReference type="InterPro" id="IPR040190">
    <property type="entry name" value="MURQ/GCKR"/>
</dbReference>
<dbReference type="PROSITE" id="PS51464">
    <property type="entry name" value="SIS"/>
    <property type="match status" value="1"/>
</dbReference>
<evidence type="ECO:0000256" key="8">
    <source>
        <dbReference type="ARBA" id="ARBA00061234"/>
    </source>
</evidence>
<dbReference type="CDD" id="cd05007">
    <property type="entry name" value="SIS_Etherase"/>
    <property type="match status" value="1"/>
</dbReference>
<dbReference type="UniPathway" id="UPA00342"/>
<evidence type="ECO:0000256" key="12">
    <source>
        <dbReference type="ARBA" id="ARBA00084049"/>
    </source>
</evidence>
<evidence type="ECO:0000313" key="15">
    <source>
        <dbReference type="EMBL" id="GEM75747.1"/>
    </source>
</evidence>
<accession>A0A511QEY3</accession>
<dbReference type="Gene3D" id="3.40.50.10490">
    <property type="entry name" value="Glucose-6-phosphate isomerase like protein, domain 1"/>
    <property type="match status" value="1"/>
</dbReference>
<dbReference type="Proteomes" id="UP000321922">
    <property type="component" value="Unassembled WGS sequence"/>
</dbReference>
<dbReference type="EC" id="4.2.1.126" evidence="9 13"/>
<sequence length="319" mass="33712">MSACLGIIFIPSLTWLSYIMNIDLNQLVTERRNTASLEIDNLSTLDMLKVINQEDKQVAFAVESELPQIALAVDAINASFSNGGRLIYIGAGTSGRLGILDASECPPTYGTSPDLVIGLIAGGHQAILKAVENAEDNASQGETDLKQLNLTHRDIVVGVAASGRTPYVLGGLNYANTIGATTVSIACNPGSAMAETATIAIQPVVGPEVVTGSSRMKAGTAQKMVLNMLSTGAMIRSGKVFGNLMVDVEATNAKLVQRQVNIVVEATGASYSDAEQALNDCERNCKTAIFMILSGLDAQKAKRKLTEHNGFIRKALINI</sequence>
<dbReference type="InterPro" id="IPR046348">
    <property type="entry name" value="SIS_dom_sf"/>
</dbReference>
<comment type="catalytic activity">
    <reaction evidence="5 13">
        <text>N-acetyl-D-muramate 6-phosphate + H2O = N-acetyl-D-glucosamine 6-phosphate + (R)-lactate</text>
        <dbReference type="Rhea" id="RHEA:26410"/>
        <dbReference type="ChEBI" id="CHEBI:15377"/>
        <dbReference type="ChEBI" id="CHEBI:16004"/>
        <dbReference type="ChEBI" id="CHEBI:57513"/>
        <dbReference type="ChEBI" id="CHEBI:58722"/>
        <dbReference type="EC" id="4.2.1.126"/>
    </reaction>
</comment>
<keyword evidence="2 13" id="KW-0456">Lyase</keyword>
<reference evidence="15 16" key="1">
    <citation type="submission" date="2019-07" db="EMBL/GenBank/DDBJ databases">
        <title>Whole genome shotgun sequence of Vibrio sagamiensis NBRC 104589.</title>
        <authorList>
            <person name="Hosoyama A."/>
            <person name="Uohara A."/>
            <person name="Ohji S."/>
            <person name="Ichikawa N."/>
        </authorList>
    </citation>
    <scope>NUCLEOTIDE SEQUENCE [LARGE SCALE GENOMIC DNA]</scope>
    <source>
        <strain evidence="15 16">NBRC 104589</strain>
    </source>
</reference>
<evidence type="ECO:0000256" key="2">
    <source>
        <dbReference type="ARBA" id="ARBA00023239"/>
    </source>
</evidence>
<dbReference type="GO" id="GO:0097367">
    <property type="term" value="F:carbohydrate derivative binding"/>
    <property type="evidence" value="ECO:0007669"/>
    <property type="project" value="InterPro"/>
</dbReference>
<evidence type="ECO:0000256" key="13">
    <source>
        <dbReference type="HAMAP-Rule" id="MF_00068"/>
    </source>
</evidence>
<dbReference type="EMBL" id="BJXJ01000015">
    <property type="protein sequence ID" value="GEM75747.1"/>
    <property type="molecule type" value="Genomic_DNA"/>
</dbReference>
<comment type="pathway">
    <text evidence="4 13">Cell wall biogenesis; peptidoglycan recycling.</text>
</comment>
<dbReference type="NCBIfam" id="NF009222">
    <property type="entry name" value="PRK12570.1"/>
    <property type="match status" value="1"/>
</dbReference>
<evidence type="ECO:0000256" key="3">
    <source>
        <dbReference type="ARBA" id="ARBA00023277"/>
    </source>
</evidence>
<evidence type="ECO:0000256" key="1">
    <source>
        <dbReference type="ARBA" id="ARBA00011738"/>
    </source>
</evidence>
<evidence type="ECO:0000256" key="5">
    <source>
        <dbReference type="ARBA" id="ARBA00051747"/>
    </source>
</evidence>
<proteinExistence type="inferred from homology"/>
<dbReference type="PANTHER" id="PTHR10088:SF4">
    <property type="entry name" value="GLUCOKINASE REGULATORY PROTEIN"/>
    <property type="match status" value="1"/>
</dbReference>
<gene>
    <name evidence="15" type="primary">murQ2</name>
    <name evidence="13" type="synonym">murQ</name>
    <name evidence="15" type="ORF">VSA01S_18590</name>
</gene>
<comment type="subunit">
    <text evidence="1 13">Homodimer.</text>
</comment>
<dbReference type="FunFam" id="3.40.50.10490:FF:000014">
    <property type="entry name" value="N-acetylmuramic acid 6-phosphate etherase"/>
    <property type="match status" value="1"/>
</dbReference>
<comment type="similarity">
    <text evidence="8 13">Belongs to the GCKR-like family. MurNAc-6-P etherase subfamily.</text>
</comment>
<comment type="pathway">
    <text evidence="7 13">Amino-sugar metabolism; 1,6-anhydro-N-acetylmuramate degradation.</text>
</comment>
<dbReference type="HAMAP" id="MF_00068">
    <property type="entry name" value="MurQ"/>
    <property type="match status" value="1"/>
</dbReference>
<dbReference type="NCBIfam" id="NF003915">
    <property type="entry name" value="PRK05441.1"/>
    <property type="match status" value="1"/>
</dbReference>
<dbReference type="Pfam" id="PF22645">
    <property type="entry name" value="GKRP_SIS_N"/>
    <property type="match status" value="1"/>
</dbReference>
<evidence type="ECO:0000259" key="14">
    <source>
        <dbReference type="PROSITE" id="PS51464"/>
    </source>
</evidence>
<dbReference type="GO" id="GO:0016803">
    <property type="term" value="F:ether hydrolase activity"/>
    <property type="evidence" value="ECO:0007669"/>
    <property type="project" value="TreeGrafter"/>
</dbReference>
<organism evidence="15 16">
    <name type="scientific">Vibrio sagamiensis NBRC 104589</name>
    <dbReference type="NCBI Taxonomy" id="1219064"/>
    <lineage>
        <taxon>Bacteria</taxon>
        <taxon>Pseudomonadati</taxon>
        <taxon>Pseudomonadota</taxon>
        <taxon>Gammaproteobacteria</taxon>
        <taxon>Vibrionales</taxon>
        <taxon>Vibrionaceae</taxon>
        <taxon>Vibrio</taxon>
    </lineage>
</organism>
<evidence type="ECO:0000313" key="16">
    <source>
        <dbReference type="Proteomes" id="UP000321922"/>
    </source>
</evidence>
<dbReference type="NCBIfam" id="TIGR00274">
    <property type="entry name" value="N-acetylmuramic acid 6-phosphate etherase"/>
    <property type="match status" value="1"/>
</dbReference>
<dbReference type="AlphaFoldDB" id="A0A511QEY3"/>
<dbReference type="UniPathway" id="UPA00544"/>
<dbReference type="UniPathway" id="UPA00343"/>
<evidence type="ECO:0000256" key="9">
    <source>
        <dbReference type="ARBA" id="ARBA00067056"/>
    </source>
</evidence>
<comment type="function">
    <text evidence="13">Specifically catalyzes the cleavage of the D-lactyl ether substituent of MurNAc 6-phosphate, producing GlcNAc 6-phosphate and D-lactate. Together with AnmK, is also required for the utilization of anhydro-N-acetylmuramic acid (anhMurNAc) either imported from the medium or derived from its own cell wall murein, and thus plays a role in cell wall recycling.</text>
</comment>
<dbReference type="InterPro" id="IPR005488">
    <property type="entry name" value="Etherase_MurQ"/>
</dbReference>
<keyword evidence="16" id="KW-1185">Reference proteome</keyword>
<comment type="caution">
    <text evidence="15">The sequence shown here is derived from an EMBL/GenBank/DDBJ whole genome shotgun (WGS) entry which is preliminary data.</text>
</comment>
<evidence type="ECO:0000256" key="6">
    <source>
        <dbReference type="ARBA" id="ARBA00060532"/>
    </source>
</evidence>
<dbReference type="GO" id="GO:0009254">
    <property type="term" value="P:peptidoglycan turnover"/>
    <property type="evidence" value="ECO:0007669"/>
    <property type="project" value="UniProtKB-UniRule"/>
</dbReference>
<dbReference type="Gene3D" id="1.10.8.1080">
    <property type="match status" value="1"/>
</dbReference>
<evidence type="ECO:0000256" key="10">
    <source>
        <dbReference type="ARBA" id="ARBA00070061"/>
    </source>
</evidence>
<feature type="active site" evidence="13">
    <location>
        <position position="135"/>
    </location>
</feature>
<name>A0A511QEY3_9VIBR</name>
<dbReference type="SUPFAM" id="SSF53697">
    <property type="entry name" value="SIS domain"/>
    <property type="match status" value="1"/>
</dbReference>
<feature type="domain" description="SIS" evidence="14">
    <location>
        <begin position="76"/>
        <end position="239"/>
    </location>
</feature>
<evidence type="ECO:0000256" key="11">
    <source>
        <dbReference type="ARBA" id="ARBA00077905"/>
    </source>
</evidence>
<dbReference type="PANTHER" id="PTHR10088">
    <property type="entry name" value="GLUCOKINASE REGULATORY PROTEIN"/>
    <property type="match status" value="1"/>
</dbReference>
<dbReference type="GO" id="GO:0016835">
    <property type="term" value="F:carbon-oxygen lyase activity"/>
    <property type="evidence" value="ECO:0007669"/>
    <property type="project" value="UniProtKB-UniRule"/>
</dbReference>
<dbReference type="PROSITE" id="PS01272">
    <property type="entry name" value="GCKR"/>
    <property type="match status" value="1"/>
</dbReference>
<evidence type="ECO:0000256" key="4">
    <source>
        <dbReference type="ARBA" id="ARBA00037880"/>
    </source>
</evidence>
<comment type="pathway">
    <text evidence="6 13">Amino-sugar metabolism; N-acetylmuramate degradation.</text>
</comment>